<evidence type="ECO:0000256" key="4">
    <source>
        <dbReference type="ARBA" id="ARBA00023015"/>
    </source>
</evidence>
<dbReference type="AlphaFoldDB" id="A0A9N9ITB7"/>
<keyword evidence="2" id="KW-0032">Aminotransferase</keyword>
<keyword evidence="4" id="KW-0805">Transcription regulation</keyword>
<dbReference type="OrthoDB" id="425114at2759"/>
<dbReference type="CDD" id="cd03109">
    <property type="entry name" value="DTBS"/>
    <property type="match status" value="1"/>
</dbReference>
<evidence type="ECO:0000313" key="9">
    <source>
        <dbReference type="Proteomes" id="UP000789570"/>
    </source>
</evidence>
<dbReference type="InterPro" id="IPR015424">
    <property type="entry name" value="PyrdxlP-dep_Trfase"/>
</dbReference>
<dbReference type="GO" id="GO:0004015">
    <property type="term" value="F:adenosylmethionine-8-amino-7-oxononanoate transaminase activity"/>
    <property type="evidence" value="ECO:0007669"/>
    <property type="project" value="TreeGrafter"/>
</dbReference>
<dbReference type="SUPFAM" id="SSF52540">
    <property type="entry name" value="P-loop containing nucleoside triphosphate hydrolases"/>
    <property type="match status" value="1"/>
</dbReference>
<dbReference type="EMBL" id="CAJVPQ010018231">
    <property type="protein sequence ID" value="CAG8750499.1"/>
    <property type="molecule type" value="Genomic_DNA"/>
</dbReference>
<dbReference type="InterPro" id="IPR018866">
    <property type="entry name" value="Znf-4CXXC_R1"/>
</dbReference>
<dbReference type="GO" id="GO:0005739">
    <property type="term" value="C:mitochondrion"/>
    <property type="evidence" value="ECO:0007669"/>
    <property type="project" value="TreeGrafter"/>
</dbReference>
<evidence type="ECO:0000259" key="7">
    <source>
        <dbReference type="Pfam" id="PF10497"/>
    </source>
</evidence>
<dbReference type="PANTHER" id="PTHR42684">
    <property type="entry name" value="ADENOSYLMETHIONINE-8-AMINO-7-OXONONANOATE AMINOTRANSFERASE"/>
    <property type="match status" value="1"/>
</dbReference>
<keyword evidence="5" id="KW-0804">Transcription</keyword>
<feature type="domain" description="Zinc-finger" evidence="7">
    <location>
        <begin position="63"/>
        <end position="115"/>
    </location>
</feature>
<comment type="subcellular location">
    <subcellularLocation>
        <location evidence="1">Nucleus</location>
    </subcellularLocation>
</comment>
<evidence type="ECO:0000256" key="6">
    <source>
        <dbReference type="ARBA" id="ARBA00023242"/>
    </source>
</evidence>
<keyword evidence="6" id="KW-0539">Nucleus</keyword>
<dbReference type="InterPro" id="IPR027417">
    <property type="entry name" value="P-loop_NTPase"/>
</dbReference>
<dbReference type="PANTHER" id="PTHR42684:SF3">
    <property type="entry name" value="ADENOSYLMETHIONINE-8-AMINO-7-OXONONANOATE AMINOTRANSFERASE"/>
    <property type="match status" value="1"/>
</dbReference>
<dbReference type="GO" id="GO:0004141">
    <property type="term" value="F:dethiobiotin synthase activity"/>
    <property type="evidence" value="ECO:0007669"/>
    <property type="project" value="TreeGrafter"/>
</dbReference>
<evidence type="ECO:0000256" key="5">
    <source>
        <dbReference type="ARBA" id="ARBA00023163"/>
    </source>
</evidence>
<sequence>TPRYNLRKNVNAPQLYTSVPKPSKTSRDSPHKIRYVEKSSSKTYRRMASRNHLGRRTYGGRIYDSEHGTTCHQCRQKTIEDKVQCTNVLQDGSLCKVMMDERCLVGRIDKSVNDDLRFVKTYLPEKFNSLIKLESLYKYEKAVSPHLAINNPIPKDEDVLNKIKGSISESYNESLKDGGRLFLETAGGVNSPIMSGTIQSEFYRALRLPIILVGDSNLGGISTTISSYESLTLRGYDIPTLLLFNNERYNNHLFIEKYFNENQNSSIITPKIFPISLPPPKSENDLSDVKGLEEYFDSNDENFKAIISTLEEWHDNRFNRLDEMEEKAKEIVWWPFTQHDKVDGVNVIDSAYKDLLISYKDDSNLGETFDGSASWWTQGLGHGNSKLTLTASYASGRYGHILFPESIHEPSLSLSESLLDGVGKNWANR</sequence>
<name>A0A9N9ITB7_9GLOM</name>
<accession>A0A9N9ITB7</accession>
<dbReference type="GO" id="GO:0009102">
    <property type="term" value="P:biotin biosynthetic process"/>
    <property type="evidence" value="ECO:0007669"/>
    <property type="project" value="TreeGrafter"/>
</dbReference>
<dbReference type="Gene3D" id="3.40.50.300">
    <property type="entry name" value="P-loop containing nucleotide triphosphate hydrolases"/>
    <property type="match status" value="1"/>
</dbReference>
<organism evidence="8 9">
    <name type="scientific">Funneliformis caledonium</name>
    <dbReference type="NCBI Taxonomy" id="1117310"/>
    <lineage>
        <taxon>Eukaryota</taxon>
        <taxon>Fungi</taxon>
        <taxon>Fungi incertae sedis</taxon>
        <taxon>Mucoromycota</taxon>
        <taxon>Glomeromycotina</taxon>
        <taxon>Glomeromycetes</taxon>
        <taxon>Glomerales</taxon>
        <taxon>Glomeraceae</taxon>
        <taxon>Funneliformis</taxon>
    </lineage>
</organism>
<reference evidence="8" key="1">
    <citation type="submission" date="2021-06" db="EMBL/GenBank/DDBJ databases">
        <authorList>
            <person name="Kallberg Y."/>
            <person name="Tangrot J."/>
            <person name="Rosling A."/>
        </authorList>
    </citation>
    <scope>NUCLEOTIDE SEQUENCE</scope>
    <source>
        <strain evidence="8">UK204</strain>
    </source>
</reference>
<dbReference type="Gene3D" id="3.90.1150.10">
    <property type="entry name" value="Aspartate Aminotransferase, domain 1"/>
    <property type="match status" value="1"/>
</dbReference>
<keyword evidence="9" id="KW-1185">Reference proteome</keyword>
<keyword evidence="3" id="KW-0808">Transferase</keyword>
<evidence type="ECO:0000313" key="8">
    <source>
        <dbReference type="EMBL" id="CAG8750499.1"/>
    </source>
</evidence>
<evidence type="ECO:0000256" key="3">
    <source>
        <dbReference type="ARBA" id="ARBA00022679"/>
    </source>
</evidence>
<dbReference type="Pfam" id="PF10497">
    <property type="entry name" value="zf-4CXXC_R1"/>
    <property type="match status" value="1"/>
</dbReference>
<proteinExistence type="predicted"/>
<protein>
    <submittedName>
        <fullName evidence="8">14652_t:CDS:1</fullName>
    </submittedName>
</protein>
<dbReference type="Pfam" id="PF13500">
    <property type="entry name" value="AAA_26"/>
    <property type="match status" value="1"/>
</dbReference>
<dbReference type="SUPFAM" id="SSF53383">
    <property type="entry name" value="PLP-dependent transferases"/>
    <property type="match status" value="1"/>
</dbReference>
<feature type="non-terminal residue" evidence="8">
    <location>
        <position position="429"/>
    </location>
</feature>
<dbReference type="InterPro" id="IPR015422">
    <property type="entry name" value="PyrdxlP-dep_Trfase_small"/>
</dbReference>
<gene>
    <name evidence="8" type="ORF">FCALED_LOCUS16283</name>
</gene>
<feature type="non-terminal residue" evidence="8">
    <location>
        <position position="1"/>
    </location>
</feature>
<comment type="caution">
    <text evidence="8">The sequence shown here is derived from an EMBL/GenBank/DDBJ whole genome shotgun (WGS) entry which is preliminary data.</text>
</comment>
<evidence type="ECO:0000256" key="2">
    <source>
        <dbReference type="ARBA" id="ARBA00022576"/>
    </source>
</evidence>
<dbReference type="GO" id="GO:0005634">
    <property type="term" value="C:nucleus"/>
    <property type="evidence" value="ECO:0007669"/>
    <property type="project" value="UniProtKB-SubCell"/>
</dbReference>
<dbReference type="Proteomes" id="UP000789570">
    <property type="component" value="Unassembled WGS sequence"/>
</dbReference>
<evidence type="ECO:0000256" key="1">
    <source>
        <dbReference type="ARBA" id="ARBA00004123"/>
    </source>
</evidence>